<dbReference type="RefSeq" id="WP_154381685.1">
    <property type="nucleotide sequence ID" value="NZ_WKJK01000016.1"/>
</dbReference>
<dbReference type="EMBL" id="WKJK01000016">
    <property type="protein sequence ID" value="MRW93363.1"/>
    <property type="molecule type" value="Genomic_DNA"/>
</dbReference>
<gene>
    <name evidence="1" type="ORF">GJ699_25570</name>
</gene>
<name>A0A6I2L6D8_9BURK</name>
<protein>
    <submittedName>
        <fullName evidence="1">Uncharacterized protein</fullName>
    </submittedName>
</protein>
<accession>A0A6I2L6D8</accession>
<evidence type="ECO:0000313" key="1">
    <source>
        <dbReference type="EMBL" id="MRW93363.1"/>
    </source>
</evidence>
<comment type="caution">
    <text evidence="1">The sequence shown here is derived from an EMBL/GenBank/DDBJ whole genome shotgun (WGS) entry which is preliminary data.</text>
</comment>
<organism evidence="1 2">
    <name type="scientific">Duganella guangzhouensis</name>
    <dbReference type="NCBI Taxonomy" id="2666084"/>
    <lineage>
        <taxon>Bacteria</taxon>
        <taxon>Pseudomonadati</taxon>
        <taxon>Pseudomonadota</taxon>
        <taxon>Betaproteobacteria</taxon>
        <taxon>Burkholderiales</taxon>
        <taxon>Oxalobacteraceae</taxon>
        <taxon>Telluria group</taxon>
        <taxon>Duganella</taxon>
    </lineage>
</organism>
<evidence type="ECO:0000313" key="2">
    <source>
        <dbReference type="Proteomes" id="UP000433309"/>
    </source>
</evidence>
<reference evidence="1 2" key="1">
    <citation type="submission" date="2019-11" db="EMBL/GenBank/DDBJ databases">
        <title>Novel species isolated from a subtropical stream in China.</title>
        <authorList>
            <person name="Lu H."/>
        </authorList>
    </citation>
    <scope>NUCLEOTIDE SEQUENCE [LARGE SCALE GENOMIC DNA]</scope>
    <source>
        <strain evidence="1 2">FT80W</strain>
    </source>
</reference>
<dbReference type="Proteomes" id="UP000433309">
    <property type="component" value="Unassembled WGS sequence"/>
</dbReference>
<dbReference type="AlphaFoldDB" id="A0A6I2L6D8"/>
<proteinExistence type="predicted"/>
<sequence>MPILPPAALAALQNAHPEQDFLLLNIGDLGELGPLDMQIAKPTDLRRTVGYLAG</sequence>
<keyword evidence="2" id="KW-1185">Reference proteome</keyword>